<reference evidence="2" key="1">
    <citation type="journal article" date="2023" name="G3 (Bethesda)">
        <title>A reference genome for the long-term kleptoplast-retaining sea slug Elysia crispata morphotype clarki.</title>
        <authorList>
            <person name="Eastman K.E."/>
            <person name="Pendleton A.L."/>
            <person name="Shaikh M.A."/>
            <person name="Suttiyut T."/>
            <person name="Ogas R."/>
            <person name="Tomko P."/>
            <person name="Gavelis G."/>
            <person name="Widhalm J.R."/>
            <person name="Wisecaver J.H."/>
        </authorList>
    </citation>
    <scope>NUCLEOTIDE SEQUENCE</scope>
    <source>
        <strain evidence="2">ECLA1</strain>
    </source>
</reference>
<organism evidence="2 3">
    <name type="scientific">Elysia crispata</name>
    <name type="common">lettuce slug</name>
    <dbReference type="NCBI Taxonomy" id="231223"/>
    <lineage>
        <taxon>Eukaryota</taxon>
        <taxon>Metazoa</taxon>
        <taxon>Spiralia</taxon>
        <taxon>Lophotrochozoa</taxon>
        <taxon>Mollusca</taxon>
        <taxon>Gastropoda</taxon>
        <taxon>Heterobranchia</taxon>
        <taxon>Euthyneura</taxon>
        <taxon>Panpulmonata</taxon>
        <taxon>Sacoglossa</taxon>
        <taxon>Placobranchoidea</taxon>
        <taxon>Plakobranchidae</taxon>
        <taxon>Elysia</taxon>
    </lineage>
</organism>
<comment type="caution">
    <text evidence="2">The sequence shown here is derived from an EMBL/GenBank/DDBJ whole genome shotgun (WGS) entry which is preliminary data.</text>
</comment>
<dbReference type="Proteomes" id="UP001283361">
    <property type="component" value="Unassembled WGS sequence"/>
</dbReference>
<dbReference type="EMBL" id="JAWDGP010002732">
    <property type="protein sequence ID" value="KAK3780405.1"/>
    <property type="molecule type" value="Genomic_DNA"/>
</dbReference>
<keyword evidence="1" id="KW-0472">Membrane</keyword>
<name>A0AAE1DS84_9GAST</name>
<evidence type="ECO:0000256" key="1">
    <source>
        <dbReference type="SAM" id="Phobius"/>
    </source>
</evidence>
<evidence type="ECO:0000313" key="2">
    <source>
        <dbReference type="EMBL" id="KAK3780405.1"/>
    </source>
</evidence>
<keyword evidence="1" id="KW-1133">Transmembrane helix</keyword>
<protein>
    <submittedName>
        <fullName evidence="2">Uncharacterized protein</fullName>
    </submittedName>
</protein>
<evidence type="ECO:0000313" key="3">
    <source>
        <dbReference type="Proteomes" id="UP001283361"/>
    </source>
</evidence>
<gene>
    <name evidence="2" type="ORF">RRG08_062026</name>
</gene>
<feature type="transmembrane region" description="Helical" evidence="1">
    <location>
        <begin position="7"/>
        <end position="26"/>
    </location>
</feature>
<dbReference type="AlphaFoldDB" id="A0AAE1DS84"/>
<keyword evidence="1" id="KW-0812">Transmembrane</keyword>
<keyword evidence="3" id="KW-1185">Reference proteome</keyword>
<sequence length="100" mass="11218">MLLFGALLQLFIEVMMLLLLVLSAPMLPPKRVAPPPSAGLGVTEKLSNRMLVSVIVYLYLASRSPVKRWYSFGPLIVPSHRTEQKTPVEFSEQLLVLLKQ</sequence>
<accession>A0AAE1DS84</accession>
<proteinExistence type="predicted"/>